<dbReference type="AlphaFoldDB" id="A0A847SE63"/>
<keyword evidence="2" id="KW-1185">Reference proteome</keyword>
<sequence>MTRFHQAVLEGRVDALLPAWVEAWQAGNADWQQQLIAAWPLLLQQECGKTLAPAITMANPVWTLELDRIREPLMQRYRVRLHGVSRQRLTQLQLIRQDGAVLLDQQSKATPIQWTANGEFDLATPDEPLPWRAGLYRLVWKAPGGTPQQQWLILPPALPEGVLRNTGEEGWQIAPAPPLPPSCPVPELRMAIYDLGRKNWLPVWHEAHEQVLPQSFPPLTLPRGRYWRTVSWVERSQQGSIRLERQVRLSALWLP</sequence>
<evidence type="ECO:0000313" key="1">
    <source>
        <dbReference type="EMBL" id="NLR75579.1"/>
    </source>
</evidence>
<gene>
    <name evidence="1" type="ORF">HF682_10445</name>
</gene>
<dbReference type="Pfam" id="PF11060">
    <property type="entry name" value="DUF2861"/>
    <property type="match status" value="1"/>
</dbReference>
<dbReference type="Proteomes" id="UP000587991">
    <property type="component" value="Unassembled WGS sequence"/>
</dbReference>
<protein>
    <submittedName>
        <fullName evidence="1">DUF2861 family protein</fullName>
    </submittedName>
</protein>
<dbReference type="EMBL" id="JABAIM010000002">
    <property type="protein sequence ID" value="NLR75579.1"/>
    <property type="molecule type" value="Genomic_DNA"/>
</dbReference>
<evidence type="ECO:0000313" key="2">
    <source>
        <dbReference type="Proteomes" id="UP000587991"/>
    </source>
</evidence>
<organism evidence="1 2">
    <name type="scientific">Leeia aquatica</name>
    <dbReference type="NCBI Taxonomy" id="2725557"/>
    <lineage>
        <taxon>Bacteria</taxon>
        <taxon>Pseudomonadati</taxon>
        <taxon>Pseudomonadota</taxon>
        <taxon>Betaproteobacteria</taxon>
        <taxon>Neisseriales</taxon>
        <taxon>Leeiaceae</taxon>
        <taxon>Leeia</taxon>
    </lineage>
</organism>
<accession>A0A847SE63</accession>
<dbReference type="InterPro" id="IPR021290">
    <property type="entry name" value="DUF2861"/>
</dbReference>
<comment type="caution">
    <text evidence="1">The sequence shown here is derived from an EMBL/GenBank/DDBJ whole genome shotgun (WGS) entry which is preliminary data.</text>
</comment>
<reference evidence="1 2" key="1">
    <citation type="submission" date="2020-04" db="EMBL/GenBank/DDBJ databases">
        <title>Draft genome of Leeia sp. IMCC25680.</title>
        <authorList>
            <person name="Song J."/>
            <person name="Cho J.-C."/>
        </authorList>
    </citation>
    <scope>NUCLEOTIDE SEQUENCE [LARGE SCALE GENOMIC DNA]</scope>
    <source>
        <strain evidence="1 2">IMCC25680</strain>
    </source>
</reference>
<name>A0A847SE63_9NEIS</name>
<proteinExistence type="predicted"/>